<keyword evidence="3" id="KW-1185">Reference proteome</keyword>
<sequence>MLDKCDSSQIKKYVTRPGVYVDHVFGQDYRTLFAHNELNNYILMHNLTLTS</sequence>
<dbReference type="Proteomes" id="UP000502894">
    <property type="component" value="Plasmid pTUM19329-1"/>
</dbReference>
<dbReference type="KEGG" id="lant:TUM19329_00260"/>
<evidence type="ECO:0000313" key="3">
    <source>
        <dbReference type="Proteomes" id="UP000502894"/>
    </source>
</evidence>
<reference evidence="2" key="1">
    <citation type="journal article" date="2020" name="Microbiol. Resour. Announc.">
        <title>Complete Genome Sequence of Novel Psychrotolerant Legionella Strain TUM19329, Isolated from Antarctic Lake Sediment.</title>
        <authorList>
            <person name="Shimada S."/>
            <person name="Nakai R."/>
            <person name="Aoki K."/>
            <person name="Shimoeda N."/>
            <person name="Ohno G."/>
            <person name="Miyazaki Y."/>
            <person name="Kudoh S."/>
            <person name="Imura S."/>
            <person name="Watanabe K."/>
            <person name="Ishii Y."/>
            <person name="Tateda K."/>
        </authorList>
    </citation>
    <scope>NUCLEOTIDE SEQUENCE [LARGE SCALE GENOMIC DNA]</scope>
    <source>
        <strain evidence="2">TUM19329</strain>
        <plasmid evidence="2">pTUM19329-1</plasmid>
    </source>
</reference>
<geneLocation type="plasmid" evidence="2 3">
    <name>pTUM19329-1</name>
</geneLocation>
<dbReference type="Proteomes" id="UP000502894">
    <property type="component" value="Chromosome"/>
</dbReference>
<accession>A0A6F8T946</accession>
<proteinExistence type="predicted"/>
<dbReference type="EMBL" id="AP022840">
    <property type="protein sequence ID" value="BCA97214.1"/>
    <property type="molecule type" value="Genomic_DNA"/>
</dbReference>
<dbReference type="EMBL" id="AP022839">
    <property type="protein sequence ID" value="BCA93665.1"/>
    <property type="molecule type" value="Genomic_DNA"/>
</dbReference>
<keyword evidence="2" id="KW-0614">Plasmid</keyword>
<gene>
    <name evidence="1" type="ORF">TUM19329_00260</name>
    <name evidence="2" type="ORF">TUM19329_35750</name>
</gene>
<dbReference type="AlphaFoldDB" id="A0A6F8T946"/>
<dbReference type="KEGG" id="lant:TUM19329_35750"/>
<organism evidence="2 3">
    <name type="scientific">Legionella antarctica</name>
    <dbReference type="NCBI Taxonomy" id="2708020"/>
    <lineage>
        <taxon>Bacteria</taxon>
        <taxon>Pseudomonadati</taxon>
        <taxon>Pseudomonadota</taxon>
        <taxon>Gammaproteobacteria</taxon>
        <taxon>Legionellales</taxon>
        <taxon>Legionellaceae</taxon>
        <taxon>Legionella</taxon>
    </lineage>
</organism>
<protein>
    <submittedName>
        <fullName evidence="2">Uncharacterized protein</fullName>
    </submittedName>
</protein>
<evidence type="ECO:0000313" key="1">
    <source>
        <dbReference type="EMBL" id="BCA93665.1"/>
    </source>
</evidence>
<evidence type="ECO:0000313" key="2">
    <source>
        <dbReference type="EMBL" id="BCA97214.1"/>
    </source>
</evidence>
<name>A0A6F8T946_9GAMM</name>